<feature type="domain" description="PiggyBac transposable element-derived protein" evidence="1">
    <location>
        <begin position="207"/>
        <end position="311"/>
    </location>
</feature>
<proteinExistence type="predicted"/>
<accession>W2KJ41</accession>
<name>W2KJ41_PHYNI</name>
<reference evidence="2" key="1">
    <citation type="submission" date="2013-11" db="EMBL/GenBank/DDBJ databases">
        <title>The Genome Sequence of Phytophthora parasitica CHvinca01.</title>
        <authorList>
            <consortium name="The Broad Institute Genomics Platform"/>
            <person name="Russ C."/>
            <person name="Tyler B."/>
            <person name="Panabieres F."/>
            <person name="Shan W."/>
            <person name="Tripathy S."/>
            <person name="Grunwald N."/>
            <person name="Machado M."/>
            <person name="Johnson C.S."/>
            <person name="Arredondo F."/>
            <person name="Hong C."/>
            <person name="Coffey M."/>
            <person name="Young S.K."/>
            <person name="Zeng Q."/>
            <person name="Gargeya S."/>
            <person name="Fitzgerald M."/>
            <person name="Abouelleil A."/>
            <person name="Alvarado L."/>
            <person name="Chapman S.B."/>
            <person name="Gainer-Dewar J."/>
            <person name="Goldberg J."/>
            <person name="Griggs A."/>
            <person name="Gujja S."/>
            <person name="Hansen M."/>
            <person name="Howarth C."/>
            <person name="Imamovic A."/>
            <person name="Ireland A."/>
            <person name="Larimer J."/>
            <person name="McCowan C."/>
            <person name="Murphy C."/>
            <person name="Pearson M."/>
            <person name="Poon T.W."/>
            <person name="Priest M."/>
            <person name="Roberts A."/>
            <person name="Saif S."/>
            <person name="Shea T."/>
            <person name="Sykes S."/>
            <person name="Wortman J."/>
            <person name="Nusbaum C."/>
            <person name="Birren B."/>
        </authorList>
    </citation>
    <scope>NUCLEOTIDE SEQUENCE [LARGE SCALE GENOMIC DNA]</scope>
    <source>
        <strain evidence="2">CHvinca01</strain>
    </source>
</reference>
<sequence length="315" mass="35272">MDDWVDPKAFRKLWNKLIKSGWKARQPTVLEVDYTFVKPGVVGKLRKNQRNADNFIGPKELWKYATREGLVTDALQHDAAPPPKKPPMGKLAAYAEAKQRAKNLQPMPGVVRTANAEAATEQGATVISTAAAATEQGAAVTSRITTATEQEDGESRNLLQRLQTDRSKFAAESEAYRKQCIPAIAEKTRERQLAALARDPKKTVDDLNAIVDKLERHKPIREHEILHVLGLLVARTLCGHTDDLAKHWTVSEDGAVPRGTFGRYTKRERFRTITWFLHFTSFGSEGGTTDKAFKICSVLQVIEKTFRRGFQLGPR</sequence>
<dbReference type="VEuPathDB" id="FungiDB:PPTG_15554"/>
<dbReference type="OrthoDB" id="125160at2759"/>
<dbReference type="PANTHER" id="PTHR46599:SF3">
    <property type="entry name" value="PIGGYBAC TRANSPOSABLE ELEMENT-DERIVED PROTEIN 4"/>
    <property type="match status" value="1"/>
</dbReference>
<dbReference type="PANTHER" id="PTHR46599">
    <property type="entry name" value="PIGGYBAC TRANSPOSABLE ELEMENT-DERIVED PROTEIN 4"/>
    <property type="match status" value="1"/>
</dbReference>
<dbReference type="Pfam" id="PF13843">
    <property type="entry name" value="DDE_Tnp_1_7"/>
    <property type="match status" value="1"/>
</dbReference>
<organism evidence="2">
    <name type="scientific">Phytophthora nicotianae</name>
    <name type="common">Potato buckeye rot agent</name>
    <name type="synonym">Phytophthora parasitica</name>
    <dbReference type="NCBI Taxonomy" id="4792"/>
    <lineage>
        <taxon>Eukaryota</taxon>
        <taxon>Sar</taxon>
        <taxon>Stramenopiles</taxon>
        <taxon>Oomycota</taxon>
        <taxon>Peronosporomycetes</taxon>
        <taxon>Peronosporales</taxon>
        <taxon>Peronosporaceae</taxon>
        <taxon>Phytophthora</taxon>
    </lineage>
</organism>
<dbReference type="InterPro" id="IPR029526">
    <property type="entry name" value="PGBD"/>
</dbReference>
<feature type="non-terminal residue" evidence="2">
    <location>
        <position position="315"/>
    </location>
</feature>
<protein>
    <recommendedName>
        <fullName evidence="1">PiggyBac transposable element-derived protein domain-containing protein</fullName>
    </recommendedName>
</protein>
<evidence type="ECO:0000259" key="1">
    <source>
        <dbReference type="Pfam" id="PF13843"/>
    </source>
</evidence>
<dbReference type="EMBL" id="KI681648">
    <property type="protein sequence ID" value="ETL85072.1"/>
    <property type="molecule type" value="Genomic_DNA"/>
</dbReference>
<dbReference type="VEuPathDB" id="FungiDB:PPTG_15591"/>
<gene>
    <name evidence="2" type="ORF">L917_15263</name>
</gene>
<dbReference type="Proteomes" id="UP000054423">
    <property type="component" value="Unassembled WGS sequence"/>
</dbReference>
<evidence type="ECO:0000313" key="2">
    <source>
        <dbReference type="EMBL" id="ETL85072.1"/>
    </source>
</evidence>
<dbReference type="AlphaFoldDB" id="W2KJ41"/>